<evidence type="ECO:0000256" key="6">
    <source>
        <dbReference type="RuleBase" id="RU003435"/>
    </source>
</evidence>
<evidence type="ECO:0000256" key="3">
    <source>
        <dbReference type="ARBA" id="ARBA00022801"/>
    </source>
</evidence>
<dbReference type="Proteomes" id="UP000625316">
    <property type="component" value="Unassembled WGS sequence"/>
</dbReference>
<evidence type="ECO:0000256" key="4">
    <source>
        <dbReference type="ARBA" id="ARBA00022833"/>
    </source>
</evidence>
<evidence type="ECO:0000313" key="10">
    <source>
        <dbReference type="Proteomes" id="UP000625316"/>
    </source>
</evidence>
<dbReference type="Pfam" id="PF08439">
    <property type="entry name" value="Peptidase_M3_N"/>
    <property type="match status" value="1"/>
</dbReference>
<comment type="similarity">
    <text evidence="6">Belongs to the peptidase M3 family.</text>
</comment>
<accession>A0A928Z330</accession>
<dbReference type="PANTHER" id="PTHR11804">
    <property type="entry name" value="PROTEASE M3 THIMET OLIGOPEPTIDASE-RELATED"/>
    <property type="match status" value="1"/>
</dbReference>
<dbReference type="RefSeq" id="WP_264323583.1">
    <property type="nucleotide sequence ID" value="NZ_JADEXQ010000007.1"/>
</dbReference>
<protein>
    <submittedName>
        <fullName evidence="9">Oligoendopeptidase F</fullName>
    </submittedName>
</protein>
<comment type="cofactor">
    <cofactor evidence="6">
        <name>Zn(2+)</name>
        <dbReference type="ChEBI" id="CHEBI:29105"/>
    </cofactor>
    <text evidence="6">Binds 1 zinc ion.</text>
</comment>
<dbReference type="GO" id="GO:0006508">
    <property type="term" value="P:proteolysis"/>
    <property type="evidence" value="ECO:0007669"/>
    <property type="project" value="UniProtKB-KW"/>
</dbReference>
<evidence type="ECO:0000259" key="7">
    <source>
        <dbReference type="Pfam" id="PF01432"/>
    </source>
</evidence>
<evidence type="ECO:0000313" key="9">
    <source>
        <dbReference type="EMBL" id="MBE9028758.1"/>
    </source>
</evidence>
<dbReference type="AlphaFoldDB" id="A0A928Z330"/>
<dbReference type="Gene3D" id="1.20.140.70">
    <property type="entry name" value="Oligopeptidase f, N-terminal domain"/>
    <property type="match status" value="1"/>
</dbReference>
<dbReference type="GO" id="GO:0004222">
    <property type="term" value="F:metalloendopeptidase activity"/>
    <property type="evidence" value="ECO:0007669"/>
    <property type="project" value="InterPro"/>
</dbReference>
<dbReference type="GO" id="GO:0046872">
    <property type="term" value="F:metal ion binding"/>
    <property type="evidence" value="ECO:0007669"/>
    <property type="project" value="UniProtKB-UniRule"/>
</dbReference>
<dbReference type="Gene3D" id="1.10.1370.20">
    <property type="entry name" value="Oligoendopeptidase f, C-terminal domain"/>
    <property type="match status" value="1"/>
</dbReference>
<evidence type="ECO:0000256" key="2">
    <source>
        <dbReference type="ARBA" id="ARBA00022723"/>
    </source>
</evidence>
<gene>
    <name evidence="9" type="ORF">IQ266_03165</name>
</gene>
<evidence type="ECO:0000256" key="1">
    <source>
        <dbReference type="ARBA" id="ARBA00022670"/>
    </source>
</evidence>
<organism evidence="9 10">
    <name type="scientific">Romeriopsis navalis LEGE 11480</name>
    <dbReference type="NCBI Taxonomy" id="2777977"/>
    <lineage>
        <taxon>Bacteria</taxon>
        <taxon>Bacillati</taxon>
        <taxon>Cyanobacteriota</taxon>
        <taxon>Cyanophyceae</taxon>
        <taxon>Leptolyngbyales</taxon>
        <taxon>Leptolyngbyaceae</taxon>
        <taxon>Romeriopsis</taxon>
        <taxon>Romeriopsis navalis</taxon>
    </lineage>
</organism>
<dbReference type="PANTHER" id="PTHR11804:SF84">
    <property type="entry name" value="SACCHAROLYSIN"/>
    <property type="match status" value="1"/>
</dbReference>
<evidence type="ECO:0000256" key="5">
    <source>
        <dbReference type="ARBA" id="ARBA00023049"/>
    </source>
</evidence>
<keyword evidence="2 6" id="KW-0479">Metal-binding</keyword>
<keyword evidence="3 6" id="KW-0378">Hydrolase</keyword>
<dbReference type="Pfam" id="PF01432">
    <property type="entry name" value="Peptidase_M3"/>
    <property type="match status" value="1"/>
</dbReference>
<name>A0A928Z330_9CYAN</name>
<keyword evidence="5 6" id="KW-0482">Metalloprotease</keyword>
<dbReference type="GO" id="GO:0006518">
    <property type="term" value="P:peptide metabolic process"/>
    <property type="evidence" value="ECO:0007669"/>
    <property type="project" value="TreeGrafter"/>
</dbReference>
<evidence type="ECO:0000259" key="8">
    <source>
        <dbReference type="Pfam" id="PF08439"/>
    </source>
</evidence>
<dbReference type="InterPro" id="IPR045090">
    <property type="entry name" value="Pept_M3A_M3B"/>
</dbReference>
<dbReference type="EMBL" id="JADEXQ010000007">
    <property type="protein sequence ID" value="MBE9028758.1"/>
    <property type="molecule type" value="Genomic_DNA"/>
</dbReference>
<dbReference type="SUPFAM" id="SSF55486">
    <property type="entry name" value="Metalloproteases ('zincins'), catalytic domain"/>
    <property type="match status" value="1"/>
</dbReference>
<keyword evidence="10" id="KW-1185">Reference proteome</keyword>
<reference evidence="9" key="1">
    <citation type="submission" date="2020-10" db="EMBL/GenBank/DDBJ databases">
        <authorList>
            <person name="Castelo-Branco R."/>
            <person name="Eusebio N."/>
            <person name="Adriana R."/>
            <person name="Vieira A."/>
            <person name="Brugerolle De Fraissinette N."/>
            <person name="Rezende De Castro R."/>
            <person name="Schneider M.P."/>
            <person name="Vasconcelos V."/>
            <person name="Leao P.N."/>
        </authorList>
    </citation>
    <scope>NUCLEOTIDE SEQUENCE</scope>
    <source>
        <strain evidence="9">LEGE 11480</strain>
    </source>
</reference>
<sequence length="618" mass="70087">MNLLKLSHDRLLNVRCSPDSAIATNSSEAPAWDLGDLYAGLDDPQLESDLAALQQEAAQFRTQYRGQISNLSPVQILTGLQTLELIFERSGYLYAYPSLIFAANTQDALAKQAVDKVMAATTDLNNQLLFFDLELQSLTAEQFRKLQTAPALQPYQHYLINTAKYRPYTLDESVEQARNQASLTGREAFIQLRSIHLGEQKFDPVITSDGKTAETDAELSALLFNPNRDTRTRAYQTVRQVMQQHNSLYSYILNTVAQDHKIENQMRGYDSTLQKQLLVDEVSEPVFQAIMQGTHDRFDLFQRYYQLKGKALGSKIRTADLYAPWTGEDEAIAPIDYQTGVDTLMQAIEAFDPNYAQRAEEFFLHNWVDAKVRPGKRGGAFCWYVHGKHSYLLQSYTDDYSSLFTLAHEMGHGLHFAWIGDHQSYFNSNPPMVSAEIASTFNELLLLDYLLKQAAGDKALTKSLITRQLEDQLNLLFRQSTISRLELAIHDRARQSSFDASFVNETWMSLYTELCGDAVDVMDEHQFDWARIGHIFFKPFYCYQYTASNIVSLACYQKYLEVGKAFIPGYMELLSVGGSLDQVEALRKYVGVDLEDPATIRGALSYVEGLLDQLQSVI</sequence>
<keyword evidence="4 6" id="KW-0862">Zinc</keyword>
<feature type="domain" description="Peptidase M3A/M3B catalytic" evidence="7">
    <location>
        <begin position="223"/>
        <end position="591"/>
    </location>
</feature>
<dbReference type="InterPro" id="IPR042088">
    <property type="entry name" value="OligoPept_F_C"/>
</dbReference>
<keyword evidence="1 6" id="KW-0645">Protease</keyword>
<dbReference type="InterPro" id="IPR001567">
    <property type="entry name" value="Pept_M3A_M3B_dom"/>
</dbReference>
<feature type="domain" description="Oligopeptidase F N-terminal" evidence="8">
    <location>
        <begin position="134"/>
        <end position="196"/>
    </location>
</feature>
<comment type="caution">
    <text evidence="9">The sequence shown here is derived from an EMBL/GenBank/DDBJ whole genome shotgun (WGS) entry which is preliminary data.</text>
</comment>
<dbReference type="InterPro" id="IPR013647">
    <property type="entry name" value="OligopepF_N_dom"/>
</dbReference>
<proteinExistence type="inferred from homology"/>